<keyword evidence="2" id="KW-1185">Reference proteome</keyword>
<proteinExistence type="predicted"/>
<reference evidence="1" key="1">
    <citation type="submission" date="2024-09" db="EMBL/GenBank/DDBJ databases">
        <title>Black Yeasts Isolated from many extreme environments.</title>
        <authorList>
            <person name="Coleine C."/>
            <person name="Stajich J.E."/>
            <person name="Selbmann L."/>
        </authorList>
    </citation>
    <scope>NUCLEOTIDE SEQUENCE</scope>
    <source>
        <strain evidence="1">CCFEE 5737</strain>
    </source>
</reference>
<gene>
    <name evidence="1" type="ORF">LTS18_004010</name>
</gene>
<dbReference type="EMBL" id="JAWDJW010007281">
    <property type="protein sequence ID" value="KAK3062460.1"/>
    <property type="molecule type" value="Genomic_DNA"/>
</dbReference>
<name>A0ACC3D6E3_9PEZI</name>
<accession>A0ACC3D6E3</accession>
<dbReference type="Proteomes" id="UP001186974">
    <property type="component" value="Unassembled WGS sequence"/>
</dbReference>
<protein>
    <submittedName>
        <fullName evidence="1">Uncharacterized protein</fullName>
    </submittedName>
</protein>
<organism evidence="1 2">
    <name type="scientific">Coniosporium uncinatum</name>
    <dbReference type="NCBI Taxonomy" id="93489"/>
    <lineage>
        <taxon>Eukaryota</taxon>
        <taxon>Fungi</taxon>
        <taxon>Dikarya</taxon>
        <taxon>Ascomycota</taxon>
        <taxon>Pezizomycotina</taxon>
        <taxon>Dothideomycetes</taxon>
        <taxon>Dothideomycetes incertae sedis</taxon>
        <taxon>Coniosporium</taxon>
    </lineage>
</organism>
<comment type="caution">
    <text evidence="1">The sequence shown here is derived from an EMBL/GenBank/DDBJ whole genome shotgun (WGS) entry which is preliminary data.</text>
</comment>
<sequence>MPSVQQQCISLCMAQVGVIGNAVPDVIRELKTMGEESPMRHWIFVLIHEEVDDSYGTLDPDILPRSCSIVDSFSSSKPVDAPFSNGLGDSDGFPQELLQLVLDEMDVASLQTLRGVNHLAKQLVDTNPRRKALQRITADLLRVAIIADHCLPIEQTAARDKYGLNITALKLLDSTRTLPGKCGDLKTMCTGRQVLVDDRSACQAGIGLHGSAEAMKHYVSEQEAQKTGKDKQAIAEAQQTKRKGSKINQRQHLLRGGDSHADLKSNNLKRYMAAIRVPHIDMATNKTEWGVTCASCLADTTRLPPGETPKRRRLYTEQGLGEHSQTRPQTKARLDSIGAHPWPVTGNYALQDYQMHMMLLEQQNAKRWHMAR</sequence>
<evidence type="ECO:0000313" key="1">
    <source>
        <dbReference type="EMBL" id="KAK3062460.1"/>
    </source>
</evidence>
<evidence type="ECO:0000313" key="2">
    <source>
        <dbReference type="Proteomes" id="UP001186974"/>
    </source>
</evidence>